<name>A0A174MTV1_9FIRM</name>
<gene>
    <name evidence="2" type="ORF">ERS852491_05054</name>
</gene>
<dbReference type="Proteomes" id="UP000095544">
    <property type="component" value="Unassembled WGS sequence"/>
</dbReference>
<protein>
    <recommendedName>
        <fullName evidence="4">ABC-2 family transporter protein</fullName>
    </recommendedName>
</protein>
<reference evidence="2 3" key="1">
    <citation type="submission" date="2015-09" db="EMBL/GenBank/DDBJ databases">
        <authorList>
            <consortium name="Pathogen Informatics"/>
        </authorList>
    </citation>
    <scope>NUCLEOTIDE SEQUENCE [LARGE SCALE GENOMIC DNA]</scope>
    <source>
        <strain evidence="2 3">2789STDY5834876</strain>
    </source>
</reference>
<feature type="transmembrane region" description="Helical" evidence="1">
    <location>
        <begin position="200"/>
        <end position="220"/>
    </location>
</feature>
<dbReference type="AlphaFoldDB" id="A0A174MTV1"/>
<evidence type="ECO:0000313" key="2">
    <source>
        <dbReference type="EMBL" id="CUP39874.1"/>
    </source>
</evidence>
<feature type="transmembrane region" description="Helical" evidence="1">
    <location>
        <begin position="287"/>
        <end position="320"/>
    </location>
</feature>
<keyword evidence="1" id="KW-0812">Transmembrane</keyword>
<feature type="transmembrane region" description="Helical" evidence="1">
    <location>
        <begin position="245"/>
        <end position="267"/>
    </location>
</feature>
<evidence type="ECO:0000313" key="3">
    <source>
        <dbReference type="Proteomes" id="UP000095544"/>
    </source>
</evidence>
<sequence>MIRTEIRKILTWKKLLCLLGFGILYFLLFIRPYVNIHPGSYHQTADIAEAITDKYGVSISPEEYEKMKSEAPEKGISAIDRMIAENALFQEYGFHTFQKFNLGSESLTPDEDTALWMEIYDSFSDAEVSEEFTRTIEINVYDMFLDSYRTEALQENGSANGTSVYKDLDDLQRQRVLERNREEVFTILPSVILEDNFQVLQFWSVFVIIGVIFMILPYMVQENQNEMPSLQYCCRKGRGYYLRKLEAGLITSLAVIGISIVFYLITAKINRVTDFWNASASSFSSGYIGWFPWSIGTMSVMSILFTAMMAAGAGMILFAVTRHCRNYISAIALALPLVILAGCYGAFFILDFAEITRGKYMVPMISAVVLGLGVLANLVQYMAEKKRNID</sequence>
<dbReference type="RefSeq" id="WP_055155333.1">
    <property type="nucleotide sequence ID" value="NZ_CYZU01000097.1"/>
</dbReference>
<accession>A0A174MTV1</accession>
<organism evidence="2 3">
    <name type="scientific">Faecalicatena contorta</name>
    <dbReference type="NCBI Taxonomy" id="39482"/>
    <lineage>
        <taxon>Bacteria</taxon>
        <taxon>Bacillati</taxon>
        <taxon>Bacillota</taxon>
        <taxon>Clostridia</taxon>
        <taxon>Lachnospirales</taxon>
        <taxon>Lachnospiraceae</taxon>
        <taxon>Faecalicatena</taxon>
    </lineage>
</organism>
<feature type="transmembrane region" description="Helical" evidence="1">
    <location>
        <begin position="12"/>
        <end position="34"/>
    </location>
</feature>
<feature type="transmembrane region" description="Helical" evidence="1">
    <location>
        <begin position="360"/>
        <end position="379"/>
    </location>
</feature>
<keyword evidence="1" id="KW-1133">Transmembrane helix</keyword>
<evidence type="ECO:0008006" key="4">
    <source>
        <dbReference type="Google" id="ProtNLM"/>
    </source>
</evidence>
<evidence type="ECO:0000256" key="1">
    <source>
        <dbReference type="SAM" id="Phobius"/>
    </source>
</evidence>
<dbReference type="OrthoDB" id="2063485at2"/>
<keyword evidence="1" id="KW-0472">Membrane</keyword>
<dbReference type="EMBL" id="CYZU01000097">
    <property type="protein sequence ID" value="CUP39874.1"/>
    <property type="molecule type" value="Genomic_DNA"/>
</dbReference>
<feature type="transmembrane region" description="Helical" evidence="1">
    <location>
        <begin position="327"/>
        <end position="348"/>
    </location>
</feature>
<dbReference type="STRING" id="39482.ERS852491_05054"/>
<proteinExistence type="predicted"/>